<reference evidence="3" key="1">
    <citation type="journal article" date="2019" name="Int. J. Syst. Evol. Microbiol.">
        <title>The Global Catalogue of Microorganisms (GCM) 10K type strain sequencing project: providing services to taxonomists for standard genome sequencing and annotation.</title>
        <authorList>
            <consortium name="The Broad Institute Genomics Platform"/>
            <consortium name="The Broad Institute Genome Sequencing Center for Infectious Disease"/>
            <person name="Wu L."/>
            <person name="Ma J."/>
        </authorList>
    </citation>
    <scope>NUCLEOTIDE SEQUENCE [LARGE SCALE GENOMIC DNA]</scope>
    <source>
        <strain evidence="3">JCM 4350</strain>
    </source>
</reference>
<dbReference type="EMBL" id="BMSZ01000034">
    <property type="protein sequence ID" value="GGS83252.1"/>
    <property type="molecule type" value="Genomic_DNA"/>
</dbReference>
<keyword evidence="3" id="KW-1185">Reference proteome</keyword>
<proteinExistence type="predicted"/>
<name>A0ABQ2TPF5_STRBA</name>
<comment type="caution">
    <text evidence="2">The sequence shown here is derived from an EMBL/GenBank/DDBJ whole genome shotgun (WGS) entry which is preliminary data.</text>
</comment>
<dbReference type="Gene3D" id="2.60.270.50">
    <property type="match status" value="1"/>
</dbReference>
<organism evidence="2 3">
    <name type="scientific">Streptomyces badius</name>
    <dbReference type="NCBI Taxonomy" id="1941"/>
    <lineage>
        <taxon>Bacteria</taxon>
        <taxon>Bacillati</taxon>
        <taxon>Actinomycetota</taxon>
        <taxon>Actinomycetes</taxon>
        <taxon>Kitasatosporales</taxon>
        <taxon>Streptomycetaceae</taxon>
        <taxon>Streptomyces</taxon>
    </lineage>
</organism>
<evidence type="ECO:0000256" key="1">
    <source>
        <dbReference type="SAM" id="MobiDB-lite"/>
    </source>
</evidence>
<evidence type="ECO:0000313" key="3">
    <source>
        <dbReference type="Proteomes" id="UP000659767"/>
    </source>
</evidence>
<evidence type="ECO:0000313" key="2">
    <source>
        <dbReference type="EMBL" id="GGS83252.1"/>
    </source>
</evidence>
<dbReference type="Proteomes" id="UP000659767">
    <property type="component" value="Unassembled WGS sequence"/>
</dbReference>
<sequence length="267" mass="28962">MPSFTTTGSAPPVDRDLFAIARAAPGACRCSSFCVRQSLCRVGRAPEALATGARDGVKRSWQHAPRFGWTPLARRLRATDPGEPEPYPPPAAATGSEADGPLRRKAASMKFQKVWKKTALASVALLTLLPLTAAAPAAAKPADSVCYVDASAARWLHGCVQNNTDHAFAKIEEHLDHGIFWKYLPPRRFQPGLTKFAATSNGVLTGTTGYIVLDVNGQDYKLWWEIPFHGTSKWGYDCDNGGNCKTPISMKDYMGTQGNVEVLWTIG</sequence>
<feature type="region of interest" description="Disordered" evidence="1">
    <location>
        <begin position="77"/>
        <end position="100"/>
    </location>
</feature>
<accession>A0ABQ2TPF5</accession>
<protein>
    <submittedName>
        <fullName evidence="2">Uncharacterized protein</fullName>
    </submittedName>
</protein>
<gene>
    <name evidence="2" type="ORF">GCM10010253_67290</name>
</gene>